<name>A0AAD3HBF0_9STRA</name>
<dbReference type="SUPFAM" id="SSF52058">
    <property type="entry name" value="L domain-like"/>
    <property type="match status" value="1"/>
</dbReference>
<dbReference type="InterPro" id="IPR032675">
    <property type="entry name" value="LRR_dom_sf"/>
</dbReference>
<protein>
    <submittedName>
        <fullName evidence="3">Uncharacterized protein</fullName>
    </submittedName>
</protein>
<feature type="region of interest" description="Disordered" evidence="2">
    <location>
        <begin position="608"/>
        <end position="627"/>
    </location>
</feature>
<evidence type="ECO:0000256" key="2">
    <source>
        <dbReference type="SAM" id="MobiDB-lite"/>
    </source>
</evidence>
<dbReference type="PANTHER" id="PTHR48059">
    <property type="entry name" value="POLYGALACTURONASE INHIBITOR 1"/>
    <property type="match status" value="1"/>
</dbReference>
<dbReference type="PANTHER" id="PTHR48059:SF30">
    <property type="entry name" value="OS06G0587000 PROTEIN"/>
    <property type="match status" value="1"/>
</dbReference>
<keyword evidence="4" id="KW-1185">Reference proteome</keyword>
<comment type="caution">
    <text evidence="3">The sequence shown here is derived from an EMBL/GenBank/DDBJ whole genome shotgun (WGS) entry which is preliminary data.</text>
</comment>
<evidence type="ECO:0000313" key="3">
    <source>
        <dbReference type="EMBL" id="GFH57617.1"/>
    </source>
</evidence>
<reference evidence="3 4" key="1">
    <citation type="journal article" date="2021" name="Sci. Rep.">
        <title>The genome of the diatom Chaetoceros tenuissimus carries an ancient integrated fragment of an extant virus.</title>
        <authorList>
            <person name="Hongo Y."/>
            <person name="Kimura K."/>
            <person name="Takaki Y."/>
            <person name="Yoshida Y."/>
            <person name="Baba S."/>
            <person name="Kobayashi G."/>
            <person name="Nagasaki K."/>
            <person name="Hano T."/>
            <person name="Tomaru Y."/>
        </authorList>
    </citation>
    <scope>NUCLEOTIDE SEQUENCE [LARGE SCALE GENOMIC DNA]</scope>
    <source>
        <strain evidence="3 4">NIES-3715</strain>
    </source>
</reference>
<dbReference type="Proteomes" id="UP001054902">
    <property type="component" value="Unassembled WGS sequence"/>
</dbReference>
<dbReference type="AlphaFoldDB" id="A0AAD3HBF0"/>
<gene>
    <name evidence="3" type="ORF">CTEN210_14093</name>
</gene>
<organism evidence="3 4">
    <name type="scientific">Chaetoceros tenuissimus</name>
    <dbReference type="NCBI Taxonomy" id="426638"/>
    <lineage>
        <taxon>Eukaryota</taxon>
        <taxon>Sar</taxon>
        <taxon>Stramenopiles</taxon>
        <taxon>Ochrophyta</taxon>
        <taxon>Bacillariophyta</taxon>
        <taxon>Coscinodiscophyceae</taxon>
        <taxon>Chaetocerotophycidae</taxon>
        <taxon>Chaetocerotales</taxon>
        <taxon>Chaetocerotaceae</taxon>
        <taxon>Chaetoceros</taxon>
    </lineage>
</organism>
<sequence length="942" mass="105244">MVVSEDSSSATVNENGAVTSMNSVIEESVLQIVNAGLGVNIDIDPRANRPRESECAISASVSCTEPISGQKCDDLFVPMDECGPTTLSFTFKYCNNEKEKYVQLYPEKSGALVEAIQVGLNMHIHVDGDGYTEYETKDEESDEIEKQMKINNNFPALAPNTCKEFTVDREINTCKRFFSSSLKIHGMTDDGKGSYSDNSDVCYAWDFLRVYIKRPCDITASVSCKVDESGDSCADAVANRDDNCSEDEPVTYGFEYCNKEDEPLIVRKQLFLATVGAKDVKEEFDYTDLNQDECRRRDIKGTINTCDPTDKKNADAQLRVEGWKGVPEGDFCTAYDETSIFDNSPHPAEEGCNVSADVKCTIPGTNQSCDDIIVPEKDCGEQEMKFKFKYCNNNDEIDVNLNVDQTEASVEGVSVSVSNSKIDLSPLSPGECRTVKTIRKVNTCKNFFSAMLKLVGENDEEAKDRCYAFGFYRSFVSRDDSPPDEKCKVDVNIKCEHDRTKKQCGDLEIPEEECSTEDPVTFNFEFCNEDKDLPVNLSPLSTLALVETIPADDFDKSPLQPGSCQRVRYKTTVNTCKRFFSARAQLVGRRPGFDDLCQAYDYDRFFVRPKDPKPPTDPPTPVPTTKAPSVVCVAPNQATGESIILNTIASVSDVGDFAKNSPQSKARDFLTEEFSQGRYNIFCSDLCGNSVQDTIIQRYALAVFYYSTNGDKDWIICGEKSKDACIPRLTNIENSDSFASNEIWLSNTSECLWGGIACGNTHKCVNRIELKGNNVNGEFPKEIGALSQMRFLYINGVTDPDLYDDDAKKYLRGELPTQLENLTQMRVFDLGFNKLTGSYPSFLYDFSLISQIVLKFNEFDGEIADTFSNNTKLRIFDVNTNKFSGTIPSTLNLASDLQEAKFHENDFTGIVPCSPISFYQDLRKYTSDCLDEVQCLCCSQCF</sequence>
<dbReference type="InterPro" id="IPR051848">
    <property type="entry name" value="PGIP"/>
</dbReference>
<comment type="subcellular location">
    <subcellularLocation>
        <location evidence="1">Cell envelope</location>
    </subcellularLocation>
</comment>
<dbReference type="Gene3D" id="3.80.10.10">
    <property type="entry name" value="Ribonuclease Inhibitor"/>
    <property type="match status" value="2"/>
</dbReference>
<dbReference type="EMBL" id="BLLK01000058">
    <property type="protein sequence ID" value="GFH57617.1"/>
    <property type="molecule type" value="Genomic_DNA"/>
</dbReference>
<accession>A0AAD3HBF0</accession>
<evidence type="ECO:0000313" key="4">
    <source>
        <dbReference type="Proteomes" id="UP001054902"/>
    </source>
</evidence>
<evidence type="ECO:0000256" key="1">
    <source>
        <dbReference type="ARBA" id="ARBA00004196"/>
    </source>
</evidence>
<proteinExistence type="predicted"/>